<sequence length="620" mass="70239">MKKNGSIGDLKMTLRTKDGFKTAFFPFKDTLRVILPVNKKLEKSIKDGIDVWYHCSKCDYLADRRKKYDDHVKEKTCQSVNHKCTECDFTTNSSYSLNKHAALQHVLYMCHTCSYTTSIPARLQNHITRKHGGKKQDAYRCNFCSYVTTKSRSLSNHMRTHKPKVVCSVGTQIDESDLNIVESPLGPVLWDAPLGELADYLPPNEGESKLNIGDDSLGPVLWHVPYSDSTDNALPIEDETVLNMGEILDEPMPLHVSLGVSTDNLPPNEVSNFKPWYYEHGKHEILCPSLVKKSETSDAVPSGPIKMPTISHVCEKCNFSTPCHMAFRRHMSNHGLPTLLYECDQCDYQTMLKHELKFHKKDYHNQPKLPVYSIESFLDPPPQYHLPKEADGVKVGETKRKATMVWYHCLKCSFIVRTKEELEEHERTTCVGHRLLVPDNRDSSQDESQKYTSSVPWTISKNDENLENKIQEILSDENSRTGAVDIPNKQTLNNGTICDRQATKSIASVPLSSWYQCQNCGHLAHNKDLFSIHVKSCQKKVVRKRAEKKEDCDLVNEMKKPKRVIKNAGIAGKAGWPVIVNAMTIAEPDIPAVPFFQAVYVESNPVIYNSTIENGAINCL</sequence>
<evidence type="ECO:0000256" key="5">
    <source>
        <dbReference type="PROSITE-ProRule" id="PRU00042"/>
    </source>
</evidence>
<feature type="domain" description="C2H2-type" evidence="6">
    <location>
        <begin position="108"/>
        <end position="136"/>
    </location>
</feature>
<dbReference type="InterPro" id="IPR036236">
    <property type="entry name" value="Znf_C2H2_sf"/>
</dbReference>
<keyword evidence="8" id="KW-1185">Reference proteome</keyword>
<organism evidence="7 8">
    <name type="scientific">Ranatra chinensis</name>
    <dbReference type="NCBI Taxonomy" id="642074"/>
    <lineage>
        <taxon>Eukaryota</taxon>
        <taxon>Metazoa</taxon>
        <taxon>Ecdysozoa</taxon>
        <taxon>Arthropoda</taxon>
        <taxon>Hexapoda</taxon>
        <taxon>Insecta</taxon>
        <taxon>Pterygota</taxon>
        <taxon>Neoptera</taxon>
        <taxon>Paraneoptera</taxon>
        <taxon>Hemiptera</taxon>
        <taxon>Heteroptera</taxon>
        <taxon>Panheteroptera</taxon>
        <taxon>Nepomorpha</taxon>
        <taxon>Nepidae</taxon>
        <taxon>Ranatrinae</taxon>
        <taxon>Ranatra</taxon>
    </lineage>
</organism>
<dbReference type="AlphaFoldDB" id="A0ABD0YGR9"/>
<evidence type="ECO:0000313" key="8">
    <source>
        <dbReference type="Proteomes" id="UP001558652"/>
    </source>
</evidence>
<feature type="domain" description="C2H2-type" evidence="6">
    <location>
        <begin position="139"/>
        <end position="161"/>
    </location>
</feature>
<dbReference type="Pfam" id="PF13909">
    <property type="entry name" value="zf-H2C2_5"/>
    <property type="match status" value="1"/>
</dbReference>
<dbReference type="PROSITE" id="PS50157">
    <property type="entry name" value="ZINC_FINGER_C2H2_2"/>
    <property type="match status" value="3"/>
</dbReference>
<dbReference type="PANTHER" id="PTHR24379:SF121">
    <property type="entry name" value="C2H2-TYPE DOMAIN-CONTAINING PROTEIN"/>
    <property type="match status" value="1"/>
</dbReference>
<accession>A0ABD0YGR9</accession>
<dbReference type="Proteomes" id="UP001558652">
    <property type="component" value="Unassembled WGS sequence"/>
</dbReference>
<dbReference type="SMART" id="SM00355">
    <property type="entry name" value="ZnF_C2H2"/>
    <property type="match status" value="8"/>
</dbReference>
<dbReference type="EMBL" id="JBFDAA010000014">
    <property type="protein sequence ID" value="KAL1122262.1"/>
    <property type="molecule type" value="Genomic_DNA"/>
</dbReference>
<evidence type="ECO:0000256" key="3">
    <source>
        <dbReference type="ARBA" id="ARBA00022771"/>
    </source>
</evidence>
<protein>
    <recommendedName>
        <fullName evidence="6">C2H2-type domain-containing protein</fullName>
    </recommendedName>
</protein>
<evidence type="ECO:0000256" key="1">
    <source>
        <dbReference type="ARBA" id="ARBA00022723"/>
    </source>
</evidence>
<evidence type="ECO:0000256" key="2">
    <source>
        <dbReference type="ARBA" id="ARBA00022737"/>
    </source>
</evidence>
<comment type="caution">
    <text evidence="7">The sequence shown here is derived from an EMBL/GenBank/DDBJ whole genome shotgun (WGS) entry which is preliminary data.</text>
</comment>
<feature type="domain" description="C2H2-type" evidence="6">
    <location>
        <begin position="341"/>
        <end position="369"/>
    </location>
</feature>
<reference evidence="7 8" key="1">
    <citation type="submission" date="2024-07" db="EMBL/GenBank/DDBJ databases">
        <title>Chromosome-level genome assembly of the water stick insect Ranatra chinensis (Heteroptera: Nepidae).</title>
        <authorList>
            <person name="Liu X."/>
        </authorList>
    </citation>
    <scope>NUCLEOTIDE SEQUENCE [LARGE SCALE GENOMIC DNA]</scope>
    <source>
        <strain evidence="7">Cailab_2021Rc</strain>
        <tissue evidence="7">Muscle</tissue>
    </source>
</reference>
<gene>
    <name evidence="7" type="ORF">AAG570_003667</name>
</gene>
<dbReference type="PANTHER" id="PTHR24379">
    <property type="entry name" value="KRAB AND ZINC FINGER DOMAIN-CONTAINING"/>
    <property type="match status" value="1"/>
</dbReference>
<keyword evidence="2" id="KW-0677">Repeat</keyword>
<dbReference type="GO" id="GO:0008270">
    <property type="term" value="F:zinc ion binding"/>
    <property type="evidence" value="ECO:0007669"/>
    <property type="project" value="UniProtKB-KW"/>
</dbReference>
<keyword evidence="3 5" id="KW-0863">Zinc-finger</keyword>
<name>A0ABD0YGR9_9HEMI</name>
<dbReference type="InterPro" id="IPR013087">
    <property type="entry name" value="Znf_C2H2_type"/>
</dbReference>
<proteinExistence type="predicted"/>
<dbReference type="SUPFAM" id="SSF57667">
    <property type="entry name" value="beta-beta-alpha zinc fingers"/>
    <property type="match status" value="1"/>
</dbReference>
<dbReference type="Gene3D" id="3.30.160.60">
    <property type="entry name" value="Classic Zinc Finger"/>
    <property type="match status" value="3"/>
</dbReference>
<evidence type="ECO:0000313" key="7">
    <source>
        <dbReference type="EMBL" id="KAL1122262.1"/>
    </source>
</evidence>
<evidence type="ECO:0000259" key="6">
    <source>
        <dbReference type="PROSITE" id="PS50157"/>
    </source>
</evidence>
<evidence type="ECO:0000256" key="4">
    <source>
        <dbReference type="ARBA" id="ARBA00022833"/>
    </source>
</evidence>
<keyword evidence="4" id="KW-0862">Zinc</keyword>
<keyword evidence="1" id="KW-0479">Metal-binding</keyword>